<keyword evidence="2" id="KW-1185">Reference proteome</keyword>
<name>X6M1D8_RETFI</name>
<dbReference type="EMBL" id="ASPP01025518">
    <property type="protein sequence ID" value="ETO07953.1"/>
    <property type="molecule type" value="Genomic_DNA"/>
</dbReference>
<reference evidence="1 2" key="1">
    <citation type="journal article" date="2013" name="Curr. Biol.">
        <title>The Genome of the Foraminiferan Reticulomyxa filosa.</title>
        <authorList>
            <person name="Glockner G."/>
            <person name="Hulsmann N."/>
            <person name="Schleicher M."/>
            <person name="Noegel A.A."/>
            <person name="Eichinger L."/>
            <person name="Gallinger C."/>
            <person name="Pawlowski J."/>
            <person name="Sierra R."/>
            <person name="Euteneuer U."/>
            <person name="Pillet L."/>
            <person name="Moustafa A."/>
            <person name="Platzer M."/>
            <person name="Groth M."/>
            <person name="Szafranski K."/>
            <person name="Schliwa M."/>
        </authorList>
    </citation>
    <scope>NUCLEOTIDE SEQUENCE [LARGE SCALE GENOMIC DNA]</scope>
</reference>
<dbReference type="InterPro" id="IPR015943">
    <property type="entry name" value="WD40/YVTN_repeat-like_dom_sf"/>
</dbReference>
<dbReference type="Gene3D" id="2.130.10.10">
    <property type="entry name" value="YVTN repeat-like/Quinoprotein amine dehydrogenase"/>
    <property type="match status" value="1"/>
</dbReference>
<accession>X6M1D8</accession>
<gene>
    <name evidence="1" type="ORF">RFI_29438</name>
</gene>
<protein>
    <recommendedName>
        <fullName evidence="3">WD repeat-containing protein</fullName>
    </recommendedName>
</protein>
<evidence type="ECO:0000313" key="1">
    <source>
        <dbReference type="EMBL" id="ETO07953.1"/>
    </source>
</evidence>
<proteinExistence type="predicted"/>
<evidence type="ECO:0000313" key="2">
    <source>
        <dbReference type="Proteomes" id="UP000023152"/>
    </source>
</evidence>
<evidence type="ECO:0008006" key="3">
    <source>
        <dbReference type="Google" id="ProtNLM"/>
    </source>
</evidence>
<comment type="caution">
    <text evidence="1">The sequence shown here is derived from an EMBL/GenBank/DDBJ whole genome shotgun (WGS) entry which is preliminary data.</text>
</comment>
<organism evidence="1 2">
    <name type="scientific">Reticulomyxa filosa</name>
    <dbReference type="NCBI Taxonomy" id="46433"/>
    <lineage>
        <taxon>Eukaryota</taxon>
        <taxon>Sar</taxon>
        <taxon>Rhizaria</taxon>
        <taxon>Retaria</taxon>
        <taxon>Foraminifera</taxon>
        <taxon>Monothalamids</taxon>
        <taxon>Reticulomyxidae</taxon>
        <taxon>Reticulomyxa</taxon>
    </lineage>
</organism>
<dbReference type="AlphaFoldDB" id="X6M1D8"/>
<dbReference type="SUPFAM" id="SSF50978">
    <property type="entry name" value="WD40 repeat-like"/>
    <property type="match status" value="1"/>
</dbReference>
<dbReference type="InterPro" id="IPR036322">
    <property type="entry name" value="WD40_repeat_dom_sf"/>
</dbReference>
<dbReference type="Proteomes" id="UP000023152">
    <property type="component" value="Unassembled WGS sequence"/>
</dbReference>
<sequence length="138" mass="16561">MARQDDDIYMKEIVKKEIVEESNKLKSPMLDFSKFNINCCYYIHGHKNAVNDIDYLSFGKYYYMASRSRDSKILIYDLRYKKIINQKKQKGSISSIKLSNYNLMRRKRMAAISSSMENIHFCDIKHKNNLKFNWKKIH</sequence>